<gene>
    <name evidence="2" type="ORF">NA56DRAFT_124834</name>
</gene>
<keyword evidence="3" id="KW-1185">Reference proteome</keyword>
<evidence type="ECO:0000313" key="2">
    <source>
        <dbReference type="EMBL" id="PMD21332.1"/>
    </source>
</evidence>
<proteinExistence type="predicted"/>
<reference evidence="2 3" key="1">
    <citation type="submission" date="2016-05" db="EMBL/GenBank/DDBJ databases">
        <title>A degradative enzymes factory behind the ericoid mycorrhizal symbiosis.</title>
        <authorList>
            <consortium name="DOE Joint Genome Institute"/>
            <person name="Martino E."/>
            <person name="Morin E."/>
            <person name="Grelet G."/>
            <person name="Kuo A."/>
            <person name="Kohler A."/>
            <person name="Daghino S."/>
            <person name="Barry K."/>
            <person name="Choi C."/>
            <person name="Cichocki N."/>
            <person name="Clum A."/>
            <person name="Copeland A."/>
            <person name="Hainaut M."/>
            <person name="Haridas S."/>
            <person name="Labutti K."/>
            <person name="Lindquist E."/>
            <person name="Lipzen A."/>
            <person name="Khouja H.-R."/>
            <person name="Murat C."/>
            <person name="Ohm R."/>
            <person name="Olson A."/>
            <person name="Spatafora J."/>
            <person name="Veneault-Fourrey C."/>
            <person name="Henrissat B."/>
            <person name="Grigoriev I."/>
            <person name="Martin F."/>
            <person name="Perotto S."/>
        </authorList>
    </citation>
    <scope>NUCLEOTIDE SEQUENCE [LARGE SCALE GENOMIC DNA]</scope>
    <source>
        <strain evidence="2 3">UAMH 7357</strain>
    </source>
</reference>
<dbReference type="AlphaFoldDB" id="A0A2J6Q4W8"/>
<dbReference type="EMBL" id="KZ613481">
    <property type="protein sequence ID" value="PMD21332.1"/>
    <property type="molecule type" value="Genomic_DNA"/>
</dbReference>
<name>A0A2J6Q4W8_9HELO</name>
<evidence type="ECO:0000313" key="3">
    <source>
        <dbReference type="Proteomes" id="UP000235672"/>
    </source>
</evidence>
<dbReference type="Proteomes" id="UP000235672">
    <property type="component" value="Unassembled WGS sequence"/>
</dbReference>
<accession>A0A2J6Q4W8</accession>
<feature type="compositionally biased region" description="Polar residues" evidence="1">
    <location>
        <begin position="38"/>
        <end position="49"/>
    </location>
</feature>
<protein>
    <submittedName>
        <fullName evidence="2">Uncharacterized protein</fullName>
    </submittedName>
</protein>
<feature type="region of interest" description="Disordered" evidence="1">
    <location>
        <begin position="22"/>
        <end position="51"/>
    </location>
</feature>
<sequence>MTSITSHSAWVLIPDPSRAILQSQPPSPCLPTDPFGSRTATHVPSSHPNPETDIIIMPNGPSSQVTSCNKLSILTALLPCSSQDTAYIIQIRPISLH</sequence>
<organism evidence="2 3">
    <name type="scientific">Hyaloscypha hepaticicola</name>
    <dbReference type="NCBI Taxonomy" id="2082293"/>
    <lineage>
        <taxon>Eukaryota</taxon>
        <taxon>Fungi</taxon>
        <taxon>Dikarya</taxon>
        <taxon>Ascomycota</taxon>
        <taxon>Pezizomycotina</taxon>
        <taxon>Leotiomycetes</taxon>
        <taxon>Helotiales</taxon>
        <taxon>Hyaloscyphaceae</taxon>
        <taxon>Hyaloscypha</taxon>
    </lineage>
</organism>
<evidence type="ECO:0000256" key="1">
    <source>
        <dbReference type="SAM" id="MobiDB-lite"/>
    </source>
</evidence>